<keyword evidence="8 11" id="KW-1133">Transmembrane helix</keyword>
<evidence type="ECO:0000256" key="1">
    <source>
        <dbReference type="ARBA" id="ARBA00004141"/>
    </source>
</evidence>
<dbReference type="InterPro" id="IPR006544">
    <property type="entry name" value="P-type_TPase_V"/>
</dbReference>
<evidence type="ECO:0000256" key="8">
    <source>
        <dbReference type="ARBA" id="ARBA00022989"/>
    </source>
</evidence>
<feature type="transmembrane region" description="Helical" evidence="11">
    <location>
        <begin position="1390"/>
        <end position="1410"/>
    </location>
</feature>
<dbReference type="InterPro" id="IPR023298">
    <property type="entry name" value="ATPase_P-typ_TM_dom_sf"/>
</dbReference>
<dbReference type="InterPro" id="IPR008250">
    <property type="entry name" value="ATPase_P-typ_transduc_dom_A_sf"/>
</dbReference>
<dbReference type="SUPFAM" id="SSF48403">
    <property type="entry name" value="Ankyrin repeat"/>
    <property type="match status" value="1"/>
</dbReference>
<accession>A0A812S3Q2</accession>
<dbReference type="Pfam" id="PF00122">
    <property type="entry name" value="E1-E2_ATPase"/>
    <property type="match status" value="1"/>
</dbReference>
<evidence type="ECO:0000313" key="14">
    <source>
        <dbReference type="Proteomes" id="UP000604046"/>
    </source>
</evidence>
<dbReference type="InterPro" id="IPR002110">
    <property type="entry name" value="Ankyrin_rpt"/>
</dbReference>
<dbReference type="PROSITE" id="PS50297">
    <property type="entry name" value="ANK_REP_REGION"/>
    <property type="match status" value="2"/>
</dbReference>
<feature type="transmembrane region" description="Helical" evidence="11">
    <location>
        <begin position="751"/>
        <end position="770"/>
    </location>
</feature>
<dbReference type="SUPFAM" id="SSF81653">
    <property type="entry name" value="Calcium ATPase, transduction domain A"/>
    <property type="match status" value="1"/>
</dbReference>
<dbReference type="GO" id="GO:0005524">
    <property type="term" value="F:ATP binding"/>
    <property type="evidence" value="ECO:0007669"/>
    <property type="project" value="UniProtKB-KW"/>
</dbReference>
<protein>
    <recommendedName>
        <fullName evidence="12">P-type ATPase A domain-containing protein</fullName>
    </recommendedName>
</protein>
<dbReference type="Gene3D" id="3.40.50.1000">
    <property type="entry name" value="HAD superfamily/HAD-like"/>
    <property type="match status" value="1"/>
</dbReference>
<feature type="transmembrane region" description="Helical" evidence="11">
    <location>
        <begin position="130"/>
        <end position="151"/>
    </location>
</feature>
<dbReference type="GO" id="GO:0140358">
    <property type="term" value="F:P-type transmembrane transporter activity"/>
    <property type="evidence" value="ECO:0007669"/>
    <property type="project" value="InterPro"/>
</dbReference>
<dbReference type="GO" id="GO:0019829">
    <property type="term" value="F:ATPase-coupled monoatomic cation transmembrane transporter activity"/>
    <property type="evidence" value="ECO:0007669"/>
    <property type="project" value="TreeGrafter"/>
</dbReference>
<evidence type="ECO:0000256" key="11">
    <source>
        <dbReference type="SAM" id="Phobius"/>
    </source>
</evidence>
<dbReference type="InterPro" id="IPR059000">
    <property type="entry name" value="ATPase_P-type_domA"/>
</dbReference>
<dbReference type="InterPro" id="IPR023214">
    <property type="entry name" value="HAD_sf"/>
</dbReference>
<evidence type="ECO:0000256" key="6">
    <source>
        <dbReference type="ARBA" id="ARBA00022842"/>
    </source>
</evidence>
<keyword evidence="9 11" id="KW-0472">Membrane</keyword>
<dbReference type="OrthoDB" id="289856at2759"/>
<dbReference type="Pfam" id="PF12796">
    <property type="entry name" value="Ank_2"/>
    <property type="match status" value="1"/>
</dbReference>
<evidence type="ECO:0000259" key="12">
    <source>
        <dbReference type="Pfam" id="PF00122"/>
    </source>
</evidence>
<dbReference type="SUPFAM" id="SSF56784">
    <property type="entry name" value="HAD-like"/>
    <property type="match status" value="1"/>
</dbReference>
<comment type="subcellular location">
    <subcellularLocation>
        <location evidence="1">Membrane</location>
        <topology evidence="1">Multi-pass membrane protein</topology>
    </subcellularLocation>
</comment>
<dbReference type="PROSITE" id="PS50088">
    <property type="entry name" value="ANK_REPEAT"/>
    <property type="match status" value="2"/>
</dbReference>
<keyword evidence="6" id="KW-0460">Magnesium</keyword>
<feature type="repeat" description="ANK" evidence="10">
    <location>
        <begin position="1721"/>
        <end position="1741"/>
    </location>
</feature>
<evidence type="ECO:0000256" key="4">
    <source>
        <dbReference type="ARBA" id="ARBA00022741"/>
    </source>
</evidence>
<evidence type="ECO:0000256" key="9">
    <source>
        <dbReference type="ARBA" id="ARBA00023136"/>
    </source>
</evidence>
<reference evidence="13" key="1">
    <citation type="submission" date="2021-02" db="EMBL/GenBank/DDBJ databases">
        <authorList>
            <person name="Dougan E. K."/>
            <person name="Rhodes N."/>
            <person name="Thang M."/>
            <person name="Chan C."/>
        </authorList>
    </citation>
    <scope>NUCLEOTIDE SEQUENCE</scope>
</reference>
<organism evidence="13 14">
    <name type="scientific">Symbiodinium natans</name>
    <dbReference type="NCBI Taxonomy" id="878477"/>
    <lineage>
        <taxon>Eukaryota</taxon>
        <taxon>Sar</taxon>
        <taxon>Alveolata</taxon>
        <taxon>Dinophyceae</taxon>
        <taxon>Suessiales</taxon>
        <taxon>Symbiodiniaceae</taxon>
        <taxon>Symbiodinium</taxon>
    </lineage>
</organism>
<dbReference type="InterPro" id="IPR044492">
    <property type="entry name" value="P_typ_ATPase_HD_dom"/>
</dbReference>
<keyword evidence="5" id="KW-0067">ATP-binding</keyword>
<feature type="transmembrane region" description="Helical" evidence="11">
    <location>
        <begin position="1217"/>
        <end position="1236"/>
    </location>
</feature>
<comment type="caution">
    <text evidence="13">The sequence shown here is derived from an EMBL/GenBank/DDBJ whole genome shotgun (WGS) entry which is preliminary data.</text>
</comment>
<feature type="transmembrane region" description="Helical" evidence="11">
    <location>
        <begin position="75"/>
        <end position="104"/>
    </location>
</feature>
<dbReference type="PROSITE" id="PS00154">
    <property type="entry name" value="ATPASE_E1_E2"/>
    <property type="match status" value="1"/>
</dbReference>
<feature type="transmembrane region" description="Helical" evidence="11">
    <location>
        <begin position="1281"/>
        <end position="1307"/>
    </location>
</feature>
<dbReference type="GO" id="GO:0016020">
    <property type="term" value="C:membrane"/>
    <property type="evidence" value="ECO:0007669"/>
    <property type="project" value="UniProtKB-SubCell"/>
</dbReference>
<dbReference type="SFLD" id="SFLDS00003">
    <property type="entry name" value="Haloacid_Dehalogenase"/>
    <property type="match status" value="1"/>
</dbReference>
<evidence type="ECO:0000256" key="5">
    <source>
        <dbReference type="ARBA" id="ARBA00022840"/>
    </source>
</evidence>
<dbReference type="InterPro" id="IPR036770">
    <property type="entry name" value="Ankyrin_rpt-contain_sf"/>
</dbReference>
<dbReference type="Gene3D" id="3.40.1110.10">
    <property type="entry name" value="Calcium-transporting ATPase, cytoplasmic domain N"/>
    <property type="match status" value="1"/>
</dbReference>
<evidence type="ECO:0000256" key="2">
    <source>
        <dbReference type="ARBA" id="ARBA00022692"/>
    </source>
</evidence>
<feature type="transmembrane region" description="Helical" evidence="11">
    <location>
        <begin position="727"/>
        <end position="745"/>
    </location>
</feature>
<feature type="transmembrane region" description="Helical" evidence="11">
    <location>
        <begin position="12"/>
        <end position="32"/>
    </location>
</feature>
<dbReference type="PANTHER" id="PTHR45630:SF11">
    <property type="entry name" value="CATION-TRANSPORTING P-TYPE ATPASE N-TERMINAL DOMAIN-CONTAINING PROTEIN"/>
    <property type="match status" value="1"/>
</dbReference>
<dbReference type="Gene3D" id="1.25.40.20">
    <property type="entry name" value="Ankyrin repeat-containing domain"/>
    <property type="match status" value="1"/>
</dbReference>
<keyword evidence="10" id="KW-0040">ANK repeat</keyword>
<dbReference type="SUPFAM" id="SSF81665">
    <property type="entry name" value="Calcium ATPase, transmembrane domain M"/>
    <property type="match status" value="1"/>
</dbReference>
<dbReference type="SFLD" id="SFLDF00027">
    <property type="entry name" value="p-type_atpase"/>
    <property type="match status" value="1"/>
</dbReference>
<feature type="transmembrane region" description="Helical" evidence="11">
    <location>
        <begin position="1338"/>
        <end position="1358"/>
    </location>
</feature>
<dbReference type="SUPFAM" id="SSF81660">
    <property type="entry name" value="Metal cation-transporting ATPase, ATP-binding domain N"/>
    <property type="match status" value="1"/>
</dbReference>
<dbReference type="Proteomes" id="UP000604046">
    <property type="component" value="Unassembled WGS sequence"/>
</dbReference>
<evidence type="ECO:0000256" key="3">
    <source>
        <dbReference type="ARBA" id="ARBA00022723"/>
    </source>
</evidence>
<keyword evidence="3" id="KW-0479">Metal-binding</keyword>
<evidence type="ECO:0000256" key="10">
    <source>
        <dbReference type="PROSITE-ProRule" id="PRU00023"/>
    </source>
</evidence>
<feature type="repeat" description="ANK" evidence="10">
    <location>
        <begin position="1687"/>
        <end position="1709"/>
    </location>
</feature>
<feature type="transmembrane region" description="Helical" evidence="11">
    <location>
        <begin position="561"/>
        <end position="580"/>
    </location>
</feature>
<dbReference type="PANTHER" id="PTHR45630">
    <property type="entry name" value="CATION-TRANSPORTING ATPASE-RELATED"/>
    <property type="match status" value="1"/>
</dbReference>
<dbReference type="InterPro" id="IPR023299">
    <property type="entry name" value="ATPase_P-typ_cyto_dom_N"/>
</dbReference>
<keyword evidence="7" id="KW-1278">Translocase</keyword>
<keyword evidence="14" id="KW-1185">Reference proteome</keyword>
<proteinExistence type="predicted"/>
<dbReference type="SFLD" id="SFLDG00002">
    <property type="entry name" value="C1.7:_P-type_atpase_like"/>
    <property type="match status" value="1"/>
</dbReference>
<sequence length="1940" mass="214217">MAGFNGLSTSLMYGQFGMMAVLAAATGMWQVYRNQVVSSVKRECKKQGKSYGIPLMFHSPDSVPRKFIQYGYRSSYLGTCIIYAWVALPLAGYVVMIWGLYIAYAISDGIYFPPGADYWKEQFGTWDGLMMPWCIWFTLVHVLAGIASKFYTAMNSQSMLPCTNMEDATHLIVDEDTYVDPDDVEDPDELKGEDTWFLEKIASVQARVKRASTRQVMPISEDDDGTRHVEYTCVRYVYSQPGMLEFAVTLSRRVPGLGVEPRKLLAIGAANAWINWTEVEASSKRRHPWTAVTLDLLEFGPLMLQGGFQAALNRYAGELQAALAEHRPAALLVASKGLNLLTHLLETRSWSGPAVLLSPIPNSCDHIAAGNESWEAQWLDSLRILRRHNPAPLVIGVGSSSDEQMLILDMMEDVGTCGSLVRRDFATSTGAWFQDCQNWEVYVFPGDHDWKQDPSNSVHVASLVDRVFRLMEASVQCDESESFVPMGLLVPDAQEAHRVLKQGGLSEDEAAQALSSCGENTIHVHVPGFIEALGTEFSDFTYIFNSIGSWAYVAYSTWNIGFVWIMMMLGSGIYRALFIVRPNQKKIADMASMKQSCTVFRENQWKEVDVSEIVLGDIVKVQDGSDAKLPCDGVLVSGSLIVNESMLTGEPMPIAKSPVEDNTHYKITDKLNKAYAGTLALESTGPAQGKAMIYCTNVGALTTRGQLVRMVLFPASVKFKYNDQLPMVYGIMSIYVTIIVLLLIFCADIGSAVATYLTVLCTVAMALNPMMPVSMVMGQSVSAGRLDNMNGEYQIKCLQPGRIPIAGKISTMVFDKTGTITKGGMDFAGVIGAAGGRFNQRVEFDDSDPESIQNRAKVDDQMTVPPVLRRALAVCHTVKKLGSTGALVGNQVECAMVRTVGWKLGNKEMISPQGEVLKVVRELEFDHHSMTSGAVARDAQGRLEVFIKGSYEKIKSLAQPASVPWDYDQVTMQCAKDNYYTLGISYKELPPMTDDQVRNTPREQLESYVNVCGLLLFRNEMKADSPEAIESLKEGSVRSVICTGDNELTGIAIGRACGIVTSDKCLRGTVENGQLAWNDPDDDKRRVSPDSDPNSQLALTCAAWRHLYTTETKTLEELWPRCVVFARMKPDDKINVVKYLQSRGLVVGMAGDGGNDCGGLRAAHAGLALSDAEASMVAPFSTGRPGKGAARNDISLTTVPDLIREGRACLATNMATFSYFMVYAFLLTTIRTFFVIFKNLSLGEWVWMTNDIGVGVVMMYFMTQSRARPELAKFRPTATLLGLRTISAVVVPYVLGSMILNVGILILHGQAWYDVLNPNWIHIRAQYWMNKGDNYDSAIGVLALFIVLSTTAYVNTYGGEFRRSIFRNVGINVTYLLLSGKANIGVESYVLLRPLFCSLAGIGLLPWLAADDSLMWGRWKALADALPQEEGLREVLDQSWREAKESVRRQGTPTDGALPQGAHAEFQNSELTAFLLLLCAARAAGAKEVEEYLNPVLALLECSPLLWYSAMPILRKGLPANSCELAAFEAGYLGCMKRCLHGARWRLQEASILKPRRMRQPETLYSFARFVVLFIGVALGCKHDERNDLYFIAFREYIKSITLASSDAVGVEEARKTYVRNFDVVTEMCLTWTHRSFRWLPLYRLLGYWMQTILWERPDICFGRNLSVDVQVENCIASTSSAEALDSQSSPLHLAAKHGQVPVCQALLEGVAGSLTRKDRRGYTSLHHAAMYGQEEVVSLLQSDSVGSMGDGMAFQDCLEDGDRVVRVQWYSRAAQGSGGALATHSLVVVTTDAGRAYIIEKAAMDNENSEDQFRNGVLVSDIRGLHYFGTLVSSLGPAEIKEALTPRQLWQAAVDTGPYSLGRANCQHAAEAMFTTARAAALPLPPKPNENGIRYLQNLVELSGLCCTFFHSSSESVESRTWALLAWFGLISTREASRR</sequence>
<name>A0A812S3Q2_9DINO</name>
<evidence type="ECO:0000313" key="13">
    <source>
        <dbReference type="EMBL" id="CAE7462933.1"/>
    </source>
</evidence>
<dbReference type="Gene3D" id="2.70.150.10">
    <property type="entry name" value="Calcium-transporting ATPase, cytoplasmic transduction domain A"/>
    <property type="match status" value="1"/>
</dbReference>
<dbReference type="InterPro" id="IPR036412">
    <property type="entry name" value="HAD-like_sf"/>
</dbReference>
<feature type="domain" description="P-type ATPase A" evidence="12">
    <location>
        <begin position="593"/>
        <end position="711"/>
    </location>
</feature>
<dbReference type="InterPro" id="IPR018303">
    <property type="entry name" value="ATPase_P-typ_P_site"/>
</dbReference>
<keyword evidence="4" id="KW-0547">Nucleotide-binding</keyword>
<gene>
    <name evidence="13" type="ORF">SNAT2548_LOCUS25786</name>
</gene>
<dbReference type="GO" id="GO:0046872">
    <property type="term" value="F:metal ion binding"/>
    <property type="evidence" value="ECO:0007669"/>
    <property type="project" value="UniProtKB-KW"/>
</dbReference>
<evidence type="ECO:0000256" key="7">
    <source>
        <dbReference type="ARBA" id="ARBA00022967"/>
    </source>
</evidence>
<keyword evidence="2 11" id="KW-0812">Transmembrane</keyword>
<dbReference type="SMART" id="SM00248">
    <property type="entry name" value="ANK"/>
    <property type="match status" value="3"/>
</dbReference>
<dbReference type="EMBL" id="CAJNDS010002409">
    <property type="protein sequence ID" value="CAE7462933.1"/>
    <property type="molecule type" value="Genomic_DNA"/>
</dbReference>
<dbReference type="PRINTS" id="PR00119">
    <property type="entry name" value="CATATPASE"/>
</dbReference>